<dbReference type="Gene3D" id="3.30.1370.10">
    <property type="entry name" value="K Homology domain, type 1"/>
    <property type="match status" value="1"/>
</dbReference>
<keyword evidence="2 8" id="KW-0963">Cytoplasm</keyword>
<keyword evidence="7 8" id="KW-0694">RNA-binding</keyword>
<protein>
    <recommendedName>
        <fullName evidence="8">Polyribonucleotide nucleotidyltransferase</fullName>
        <ecNumber evidence="8">2.7.7.8</ecNumber>
    </recommendedName>
    <alternativeName>
        <fullName evidence="8">Polynucleotide phosphorylase</fullName>
        <shortName evidence="8">PNPase</shortName>
    </alternativeName>
</protein>
<sequence length="697" mass="76877">MTTRVQTKLGNYEIMIETGRVAKQSDGAVWVQSGGTVVLTTACAAMETKEGQDFFPLTVDYREKTYAAGKIPGGFFKREGKPSEREVLTSRLIDRPLRPLFPEHYINEVQVMSTVLSADGEVQPDILAIIGASAALLISGIPFSIPMGAVRVGMVDGQLIVNPSFEQLEKSDLDMVVAATEENIVMIEGGAREQSEKIVLDAIQFAKDHIKIVIALQKDLMKQCGKQKQAVTPVELPEDIKNKVESFVGDRFLKVFRMPTKEQRNDGRNLLYKETLALFNPEDPNFNEAQIKTCFDKCEEHYVRNLILDRGERPDGRGFKQIRPITCEVGVLPRTHGSALFTRGETQSLAVATLGTSRDEQRIDALEGEYTKRFMLHYNFPSFSVGEVKPNRGPGRREIGHGALAERALAAVMPTDEEFPYAVRIVSDIMESNGSSSMATVCGGTLALMDCGVPIKKPVSGIAMGLIKEGNKFKILTDIAGIEDHLGDMDFKVAGTREGITSIQMDIKIEGVTNQILQDALQDAKEARLKILDDMQKAIQTPREELSAYAPRITVIKINPEKIGELIGPGGKNIRKIIEESGATIDIEDDGRVIVSSTEAMASKIAIERIQGMAQEPEIGKIYQAKVRKIMPFGAFCEILPGTDGLLHVSEMAETFVKRVEDHMKEGDIVTVKLIGIDERGKLNLSRKQVLKEQQNA</sequence>
<dbReference type="GO" id="GO:0005829">
    <property type="term" value="C:cytosol"/>
    <property type="evidence" value="ECO:0007669"/>
    <property type="project" value="UniProtKB-ARBA"/>
</dbReference>
<keyword evidence="3 8" id="KW-0808">Transferase</keyword>
<evidence type="ECO:0000313" key="11">
    <source>
        <dbReference type="Proteomes" id="UP000178187"/>
    </source>
</evidence>
<evidence type="ECO:0000256" key="1">
    <source>
        <dbReference type="ARBA" id="ARBA00007404"/>
    </source>
</evidence>
<dbReference type="InterPro" id="IPR027408">
    <property type="entry name" value="PNPase/RNase_PH_dom_sf"/>
</dbReference>
<dbReference type="Proteomes" id="UP000178187">
    <property type="component" value="Unassembled WGS sequence"/>
</dbReference>
<dbReference type="InterPro" id="IPR012340">
    <property type="entry name" value="NA-bd_OB-fold"/>
</dbReference>
<dbReference type="SUPFAM" id="SSF54791">
    <property type="entry name" value="Eukaryotic type KH-domain (KH-domain type I)"/>
    <property type="match status" value="1"/>
</dbReference>
<evidence type="ECO:0000256" key="7">
    <source>
        <dbReference type="ARBA" id="ARBA00022884"/>
    </source>
</evidence>
<dbReference type="GO" id="GO:0000175">
    <property type="term" value="F:3'-5'-RNA exonuclease activity"/>
    <property type="evidence" value="ECO:0007669"/>
    <property type="project" value="TreeGrafter"/>
</dbReference>
<proteinExistence type="inferred from homology"/>
<keyword evidence="4 8" id="KW-0548">Nucleotidyltransferase</keyword>
<dbReference type="EMBL" id="MHFR01000037">
    <property type="protein sequence ID" value="OGW98038.1"/>
    <property type="molecule type" value="Genomic_DNA"/>
</dbReference>
<dbReference type="FunFam" id="3.30.230.70:FF:000002">
    <property type="entry name" value="Polyribonucleotide nucleotidyltransferase"/>
    <property type="match status" value="1"/>
</dbReference>
<dbReference type="PROSITE" id="PS50126">
    <property type="entry name" value="S1"/>
    <property type="match status" value="1"/>
</dbReference>
<name>A0A1G1KYR0_9BACT</name>
<dbReference type="GO" id="GO:0004654">
    <property type="term" value="F:polyribonucleotide nucleotidyltransferase activity"/>
    <property type="evidence" value="ECO:0007669"/>
    <property type="project" value="UniProtKB-UniRule"/>
</dbReference>
<dbReference type="PIRSF" id="PIRSF005499">
    <property type="entry name" value="PNPase"/>
    <property type="match status" value="1"/>
</dbReference>
<dbReference type="InterPro" id="IPR020568">
    <property type="entry name" value="Ribosomal_Su5_D2-typ_SF"/>
</dbReference>
<evidence type="ECO:0000313" key="10">
    <source>
        <dbReference type="EMBL" id="OGW98038.1"/>
    </source>
</evidence>
<dbReference type="FunFam" id="3.30.1370.10:FF:000001">
    <property type="entry name" value="Polyribonucleotide nucleotidyltransferase"/>
    <property type="match status" value="1"/>
</dbReference>
<evidence type="ECO:0000256" key="6">
    <source>
        <dbReference type="ARBA" id="ARBA00022842"/>
    </source>
</evidence>
<dbReference type="NCBIfam" id="NF008805">
    <property type="entry name" value="PRK11824.1"/>
    <property type="match status" value="1"/>
</dbReference>
<dbReference type="Pfam" id="PF00575">
    <property type="entry name" value="S1"/>
    <property type="match status" value="1"/>
</dbReference>
<dbReference type="CDD" id="cd11363">
    <property type="entry name" value="RNase_PH_PNPase_1"/>
    <property type="match status" value="1"/>
</dbReference>
<dbReference type="SMART" id="SM00316">
    <property type="entry name" value="S1"/>
    <property type="match status" value="1"/>
</dbReference>
<dbReference type="NCBIfam" id="TIGR03591">
    <property type="entry name" value="polynuc_phos"/>
    <property type="match status" value="1"/>
</dbReference>
<evidence type="ECO:0000256" key="2">
    <source>
        <dbReference type="ARBA" id="ARBA00022490"/>
    </source>
</evidence>
<dbReference type="HAMAP" id="MF_01595">
    <property type="entry name" value="PNPase"/>
    <property type="match status" value="1"/>
</dbReference>
<comment type="caution">
    <text evidence="10">The sequence shown here is derived from an EMBL/GenBank/DDBJ whole genome shotgun (WGS) entry which is preliminary data.</text>
</comment>
<dbReference type="FunFam" id="3.30.230.70:FF:000001">
    <property type="entry name" value="Polyribonucleotide nucleotidyltransferase"/>
    <property type="match status" value="1"/>
</dbReference>
<gene>
    <name evidence="8" type="primary">pnp</name>
    <name evidence="10" type="ORF">A3G33_07340</name>
</gene>
<dbReference type="FunFam" id="2.40.50.140:FF:000189">
    <property type="entry name" value="Polyribonucleotide nucleotidyltransferase, putative"/>
    <property type="match status" value="1"/>
</dbReference>
<dbReference type="InterPro" id="IPR036345">
    <property type="entry name" value="ExoRNase_PH_dom2_sf"/>
</dbReference>
<dbReference type="CDD" id="cd02393">
    <property type="entry name" value="KH-I_PNPase"/>
    <property type="match status" value="1"/>
</dbReference>
<dbReference type="EC" id="2.7.7.8" evidence="8"/>
<dbReference type="SMART" id="SM00322">
    <property type="entry name" value="KH"/>
    <property type="match status" value="1"/>
</dbReference>
<dbReference type="Pfam" id="PF01138">
    <property type="entry name" value="RNase_PH"/>
    <property type="match status" value="2"/>
</dbReference>
<dbReference type="InterPro" id="IPR003029">
    <property type="entry name" value="S1_domain"/>
</dbReference>
<comment type="cofactor">
    <cofactor evidence="8">
        <name>Mg(2+)</name>
        <dbReference type="ChEBI" id="CHEBI:18420"/>
    </cofactor>
</comment>
<dbReference type="GO" id="GO:0003723">
    <property type="term" value="F:RNA binding"/>
    <property type="evidence" value="ECO:0007669"/>
    <property type="project" value="UniProtKB-UniRule"/>
</dbReference>
<evidence type="ECO:0000256" key="5">
    <source>
        <dbReference type="ARBA" id="ARBA00022723"/>
    </source>
</evidence>
<dbReference type="GO" id="GO:0006396">
    <property type="term" value="P:RNA processing"/>
    <property type="evidence" value="ECO:0007669"/>
    <property type="project" value="InterPro"/>
</dbReference>
<organism evidence="10 11">
    <name type="scientific">Candidatus Danuiimicrobium aquiferis</name>
    <dbReference type="NCBI Taxonomy" id="1801832"/>
    <lineage>
        <taxon>Bacteria</taxon>
        <taxon>Pseudomonadati</taxon>
        <taxon>Candidatus Omnitrophota</taxon>
        <taxon>Candidatus Danuiimicrobium</taxon>
    </lineage>
</organism>
<evidence type="ECO:0000256" key="8">
    <source>
        <dbReference type="HAMAP-Rule" id="MF_01595"/>
    </source>
</evidence>
<accession>A0A1G1KYR0</accession>
<evidence type="ECO:0000259" key="9">
    <source>
        <dbReference type="PROSITE" id="PS50126"/>
    </source>
</evidence>
<dbReference type="InterPro" id="IPR015848">
    <property type="entry name" value="PNPase_PH_RNA-bd_bac/org-type"/>
</dbReference>
<feature type="binding site" evidence="8">
    <location>
        <position position="490"/>
    </location>
    <ligand>
        <name>Mg(2+)</name>
        <dbReference type="ChEBI" id="CHEBI:18420"/>
    </ligand>
</feature>
<dbReference type="SUPFAM" id="SSF46915">
    <property type="entry name" value="Polynucleotide phosphorylase/guanosine pentaphosphate synthase (PNPase/GPSI), domain 3"/>
    <property type="match status" value="1"/>
</dbReference>
<keyword evidence="5 8" id="KW-0479">Metal-binding</keyword>
<comment type="similarity">
    <text evidence="1 8">Belongs to the polyribonucleotide nucleotidyltransferase family.</text>
</comment>
<dbReference type="Gene3D" id="3.30.230.70">
    <property type="entry name" value="GHMP Kinase, N-terminal domain"/>
    <property type="match status" value="2"/>
</dbReference>
<dbReference type="Pfam" id="PF00013">
    <property type="entry name" value="KH_1"/>
    <property type="match status" value="1"/>
</dbReference>
<dbReference type="Gene3D" id="2.40.50.140">
    <property type="entry name" value="Nucleic acid-binding proteins"/>
    <property type="match status" value="1"/>
</dbReference>
<dbReference type="CDD" id="cd11364">
    <property type="entry name" value="RNase_PH_PNPase_2"/>
    <property type="match status" value="1"/>
</dbReference>
<dbReference type="InterPro" id="IPR036456">
    <property type="entry name" value="PNPase_PH_RNA-bd_sf"/>
</dbReference>
<dbReference type="SUPFAM" id="SSF54211">
    <property type="entry name" value="Ribosomal protein S5 domain 2-like"/>
    <property type="match status" value="2"/>
</dbReference>
<dbReference type="CDD" id="cd04472">
    <property type="entry name" value="S1_PNPase"/>
    <property type="match status" value="1"/>
</dbReference>
<dbReference type="GO" id="GO:0000287">
    <property type="term" value="F:magnesium ion binding"/>
    <property type="evidence" value="ECO:0007669"/>
    <property type="project" value="UniProtKB-UniRule"/>
</dbReference>
<evidence type="ECO:0000256" key="4">
    <source>
        <dbReference type="ARBA" id="ARBA00022695"/>
    </source>
</evidence>
<comment type="subcellular location">
    <subcellularLocation>
        <location evidence="8">Cytoplasm</location>
    </subcellularLocation>
</comment>
<dbReference type="InterPro" id="IPR004088">
    <property type="entry name" value="KH_dom_type_1"/>
</dbReference>
<dbReference type="Pfam" id="PF03726">
    <property type="entry name" value="PNPase"/>
    <property type="match status" value="1"/>
</dbReference>
<dbReference type="InterPro" id="IPR001247">
    <property type="entry name" value="ExoRNase_PH_dom1"/>
</dbReference>
<evidence type="ECO:0000256" key="3">
    <source>
        <dbReference type="ARBA" id="ARBA00022679"/>
    </source>
</evidence>
<dbReference type="GO" id="GO:0006402">
    <property type="term" value="P:mRNA catabolic process"/>
    <property type="evidence" value="ECO:0007669"/>
    <property type="project" value="UniProtKB-UniRule"/>
</dbReference>
<dbReference type="SUPFAM" id="SSF55666">
    <property type="entry name" value="Ribonuclease PH domain 2-like"/>
    <property type="match status" value="2"/>
</dbReference>
<dbReference type="InterPro" id="IPR036612">
    <property type="entry name" value="KH_dom_type_1_sf"/>
</dbReference>
<dbReference type="PROSITE" id="PS50084">
    <property type="entry name" value="KH_TYPE_1"/>
    <property type="match status" value="1"/>
</dbReference>
<comment type="catalytic activity">
    <reaction evidence="8">
        <text>RNA(n+1) + phosphate = RNA(n) + a ribonucleoside 5'-diphosphate</text>
        <dbReference type="Rhea" id="RHEA:22096"/>
        <dbReference type="Rhea" id="RHEA-COMP:14527"/>
        <dbReference type="Rhea" id="RHEA-COMP:17342"/>
        <dbReference type="ChEBI" id="CHEBI:43474"/>
        <dbReference type="ChEBI" id="CHEBI:57930"/>
        <dbReference type="ChEBI" id="CHEBI:140395"/>
        <dbReference type="EC" id="2.7.7.8"/>
    </reaction>
</comment>
<dbReference type="InterPro" id="IPR015847">
    <property type="entry name" value="ExoRNase_PH_dom2"/>
</dbReference>
<dbReference type="InterPro" id="IPR004087">
    <property type="entry name" value="KH_dom"/>
</dbReference>
<dbReference type="InterPro" id="IPR012162">
    <property type="entry name" value="PNPase"/>
</dbReference>
<reference evidence="10 11" key="1">
    <citation type="journal article" date="2016" name="Nat. Commun.">
        <title>Thousands of microbial genomes shed light on interconnected biogeochemical processes in an aquifer system.</title>
        <authorList>
            <person name="Anantharaman K."/>
            <person name="Brown C.T."/>
            <person name="Hug L.A."/>
            <person name="Sharon I."/>
            <person name="Castelle C.J."/>
            <person name="Probst A.J."/>
            <person name="Thomas B.C."/>
            <person name="Singh A."/>
            <person name="Wilkins M.J."/>
            <person name="Karaoz U."/>
            <person name="Brodie E.L."/>
            <person name="Williams K.H."/>
            <person name="Hubbard S.S."/>
            <person name="Banfield J.F."/>
        </authorList>
    </citation>
    <scope>NUCLEOTIDE SEQUENCE [LARGE SCALE GENOMIC DNA]</scope>
</reference>
<dbReference type="SUPFAM" id="SSF50249">
    <property type="entry name" value="Nucleic acid-binding proteins"/>
    <property type="match status" value="1"/>
</dbReference>
<feature type="binding site" evidence="8">
    <location>
        <position position="484"/>
    </location>
    <ligand>
        <name>Mg(2+)</name>
        <dbReference type="ChEBI" id="CHEBI:18420"/>
    </ligand>
</feature>
<dbReference type="Pfam" id="PF03725">
    <property type="entry name" value="RNase_PH_C"/>
    <property type="match status" value="1"/>
</dbReference>
<dbReference type="PANTHER" id="PTHR11252">
    <property type="entry name" value="POLYRIBONUCLEOTIDE NUCLEOTIDYLTRANSFERASE"/>
    <property type="match status" value="1"/>
</dbReference>
<comment type="function">
    <text evidence="8">Involved in mRNA degradation. Catalyzes the phosphorolysis of single-stranded polyribonucleotides processively in the 3'- to 5'-direction.</text>
</comment>
<feature type="domain" description="S1 motif" evidence="9">
    <location>
        <begin position="620"/>
        <end position="688"/>
    </location>
</feature>
<keyword evidence="6 8" id="KW-0460">Magnesium</keyword>
<dbReference type="PANTHER" id="PTHR11252:SF0">
    <property type="entry name" value="POLYRIBONUCLEOTIDE NUCLEOTIDYLTRANSFERASE 1, MITOCHONDRIAL"/>
    <property type="match status" value="1"/>
</dbReference>
<dbReference type="AlphaFoldDB" id="A0A1G1KYR0"/>